<dbReference type="RefSeq" id="WP_306833658.1">
    <property type="nucleotide sequence ID" value="NZ_JAUSRA010000001.1"/>
</dbReference>
<comment type="caution">
    <text evidence="3">The sequence shown here is derived from an EMBL/GenBank/DDBJ whole genome shotgun (WGS) entry which is preliminary data.</text>
</comment>
<keyword evidence="4" id="KW-1185">Reference proteome</keyword>
<protein>
    <submittedName>
        <fullName evidence="3">Anionic cell wall polymer biosynthesis LytR-Cps2A-Psr (LCP) family protein</fullName>
    </submittedName>
</protein>
<gene>
    <name evidence="3" type="ORF">J2S43_005308</name>
</gene>
<evidence type="ECO:0000313" key="4">
    <source>
        <dbReference type="Proteomes" id="UP001240984"/>
    </source>
</evidence>
<evidence type="ECO:0000313" key="3">
    <source>
        <dbReference type="EMBL" id="MDP9796796.1"/>
    </source>
</evidence>
<accession>A0ABT9MZB8</accession>
<dbReference type="EMBL" id="JAUSRA010000001">
    <property type="protein sequence ID" value="MDP9796796.1"/>
    <property type="molecule type" value="Genomic_DNA"/>
</dbReference>
<feature type="domain" description="Cell envelope-related transcriptional attenuator" evidence="2">
    <location>
        <begin position="83"/>
        <end position="277"/>
    </location>
</feature>
<dbReference type="InterPro" id="IPR050922">
    <property type="entry name" value="LytR/CpsA/Psr_CW_biosynth"/>
</dbReference>
<dbReference type="InterPro" id="IPR004474">
    <property type="entry name" value="LytR_CpsA_psr"/>
</dbReference>
<dbReference type="PANTHER" id="PTHR33392:SF6">
    <property type="entry name" value="POLYISOPRENYL-TEICHOIC ACID--PEPTIDOGLYCAN TEICHOIC ACID TRANSFERASE TAGU"/>
    <property type="match status" value="1"/>
</dbReference>
<sequence length="375" mass="40564">MRRRKDPLWARLLTGFGLVLVMASGGTLATARTLIGQAEDSITQIDVIGGSGGAEQAEGNDIDGAVNMLLVGIDAREGDEDYRADTIIILHIPETHDQAYLISIPRDWMVEIPPNEEFEFPGATEKINAAFYYGSRLPGTGLEKRARGTTVLAATLREHTGIEFNGAAVIDFGGFHSIVHALGGVDMCIVERAESVHLGVAPDGKLVQGWYNDQVRPERLEGLPPGSVPLVHEPGCRSMDATRALDYARIRKSLDNGDYGRQQHQQQLIKAIVKKATSSGVLTDLGKLNELVDAAGEAFLLDTRRVPLADFFFTLKGVAANDLTLIKTNAGTFNVSAETGAEQLDAESLQMLQAAQDGTLTTFLIEHPQYIANSR</sequence>
<reference evidence="3 4" key="1">
    <citation type="submission" date="2023-07" db="EMBL/GenBank/DDBJ databases">
        <title>Sequencing the genomes of 1000 actinobacteria strains.</title>
        <authorList>
            <person name="Klenk H.-P."/>
        </authorList>
    </citation>
    <scope>NUCLEOTIDE SEQUENCE [LARGE SCALE GENOMIC DNA]</scope>
    <source>
        <strain evidence="3 4">DSM 44710</strain>
    </source>
</reference>
<evidence type="ECO:0000256" key="1">
    <source>
        <dbReference type="ARBA" id="ARBA00006068"/>
    </source>
</evidence>
<name>A0ABT9MZB8_9ACTN</name>
<proteinExistence type="inferred from homology"/>
<evidence type="ECO:0000259" key="2">
    <source>
        <dbReference type="Pfam" id="PF03816"/>
    </source>
</evidence>
<dbReference type="Pfam" id="PF03816">
    <property type="entry name" value="LytR_cpsA_psr"/>
    <property type="match status" value="1"/>
</dbReference>
<dbReference type="Gene3D" id="3.40.630.190">
    <property type="entry name" value="LCP protein"/>
    <property type="match status" value="1"/>
</dbReference>
<dbReference type="PANTHER" id="PTHR33392">
    <property type="entry name" value="POLYISOPRENYL-TEICHOIC ACID--PEPTIDOGLYCAN TEICHOIC ACID TRANSFERASE TAGU"/>
    <property type="match status" value="1"/>
</dbReference>
<organism evidence="3 4">
    <name type="scientific">Catenuloplanes nepalensis</name>
    <dbReference type="NCBI Taxonomy" id="587533"/>
    <lineage>
        <taxon>Bacteria</taxon>
        <taxon>Bacillati</taxon>
        <taxon>Actinomycetota</taxon>
        <taxon>Actinomycetes</taxon>
        <taxon>Micromonosporales</taxon>
        <taxon>Micromonosporaceae</taxon>
        <taxon>Catenuloplanes</taxon>
    </lineage>
</organism>
<comment type="similarity">
    <text evidence="1">Belongs to the LytR/CpsA/Psr (LCP) family.</text>
</comment>
<dbReference type="Proteomes" id="UP001240984">
    <property type="component" value="Unassembled WGS sequence"/>
</dbReference>